<name>A0AAD8YPM4_9STRA</name>
<dbReference type="Proteomes" id="UP001224775">
    <property type="component" value="Unassembled WGS sequence"/>
</dbReference>
<evidence type="ECO:0000313" key="1">
    <source>
        <dbReference type="EMBL" id="KAK1748876.1"/>
    </source>
</evidence>
<reference evidence="1" key="1">
    <citation type="submission" date="2023-06" db="EMBL/GenBank/DDBJ databases">
        <title>Survivors Of The Sea: Transcriptome response of Skeletonema marinoi to long-term dormancy.</title>
        <authorList>
            <person name="Pinder M.I.M."/>
            <person name="Kourtchenko O."/>
            <person name="Robertson E.K."/>
            <person name="Larsson T."/>
            <person name="Maumus F."/>
            <person name="Osuna-Cruz C.M."/>
            <person name="Vancaester E."/>
            <person name="Stenow R."/>
            <person name="Vandepoele K."/>
            <person name="Ploug H."/>
            <person name="Bruchert V."/>
            <person name="Godhe A."/>
            <person name="Topel M."/>
        </authorList>
    </citation>
    <scope>NUCLEOTIDE SEQUENCE</scope>
    <source>
        <strain evidence="1">R05AC</strain>
    </source>
</reference>
<dbReference type="EMBL" id="JATAAI010000001">
    <property type="protein sequence ID" value="KAK1748876.1"/>
    <property type="molecule type" value="Genomic_DNA"/>
</dbReference>
<proteinExistence type="predicted"/>
<organism evidence="1 2">
    <name type="scientific">Skeletonema marinoi</name>
    <dbReference type="NCBI Taxonomy" id="267567"/>
    <lineage>
        <taxon>Eukaryota</taxon>
        <taxon>Sar</taxon>
        <taxon>Stramenopiles</taxon>
        <taxon>Ochrophyta</taxon>
        <taxon>Bacillariophyta</taxon>
        <taxon>Coscinodiscophyceae</taxon>
        <taxon>Thalassiosirophycidae</taxon>
        <taxon>Thalassiosirales</taxon>
        <taxon>Skeletonemataceae</taxon>
        <taxon>Skeletonema</taxon>
        <taxon>Skeletonema marinoi-dohrnii complex</taxon>
    </lineage>
</organism>
<gene>
    <name evidence="1" type="ORF">QTG54_000815</name>
</gene>
<dbReference type="AlphaFoldDB" id="A0AAD8YPM4"/>
<accession>A0AAD8YPM4</accession>
<protein>
    <submittedName>
        <fullName evidence="1">Uncharacterized protein</fullName>
    </submittedName>
</protein>
<comment type="caution">
    <text evidence="1">The sequence shown here is derived from an EMBL/GenBank/DDBJ whole genome shotgun (WGS) entry which is preliminary data.</text>
</comment>
<keyword evidence="2" id="KW-1185">Reference proteome</keyword>
<evidence type="ECO:0000313" key="2">
    <source>
        <dbReference type="Proteomes" id="UP001224775"/>
    </source>
</evidence>
<sequence>MSFTEVAVCRKLEVTMGRVSEAIVFEKVDVTMGYIKDLHCLSTTTQDIGLGSIEKVHIHSQEELVKMALEKLDMNPPQPSPSAPLEPIHVNAVVVEDIKH</sequence>